<accession>A0ABP0EZN0</accession>
<evidence type="ECO:0000313" key="2">
    <source>
        <dbReference type="Proteomes" id="UP001642483"/>
    </source>
</evidence>
<dbReference type="EMBL" id="CAWYQH010000001">
    <property type="protein sequence ID" value="CAK8671507.1"/>
    <property type="molecule type" value="Genomic_DNA"/>
</dbReference>
<reference evidence="1 2" key="1">
    <citation type="submission" date="2024-02" db="EMBL/GenBank/DDBJ databases">
        <authorList>
            <person name="Daric V."/>
            <person name="Darras S."/>
        </authorList>
    </citation>
    <scope>NUCLEOTIDE SEQUENCE [LARGE SCALE GENOMIC DNA]</scope>
</reference>
<comment type="caution">
    <text evidence="1">The sequence shown here is derived from an EMBL/GenBank/DDBJ whole genome shotgun (WGS) entry which is preliminary data.</text>
</comment>
<proteinExistence type="predicted"/>
<dbReference type="Proteomes" id="UP001642483">
    <property type="component" value="Unassembled WGS sequence"/>
</dbReference>
<sequence length="139" mass="15990">MKAVIAFSYFQDKRLEPVTGLKRHHQRHSSFQLRTKGGNLSALPSIGQHWHLFPYIIVDVPEKYPSCNKQYCHHIFQRLSLVCIIAVQTRGNQQRPSLVLWPLETGLLLGWGFFSHPLMNSIEAIFIHQLLEHTTCSSA</sequence>
<keyword evidence="2" id="KW-1185">Reference proteome</keyword>
<protein>
    <submittedName>
        <fullName evidence="1">Uncharacterized protein</fullName>
    </submittedName>
</protein>
<evidence type="ECO:0000313" key="1">
    <source>
        <dbReference type="EMBL" id="CAK8671507.1"/>
    </source>
</evidence>
<gene>
    <name evidence="1" type="ORF">CVLEPA_LOCUS566</name>
</gene>
<organism evidence="1 2">
    <name type="scientific">Clavelina lepadiformis</name>
    <name type="common">Light-bulb sea squirt</name>
    <name type="synonym">Ascidia lepadiformis</name>
    <dbReference type="NCBI Taxonomy" id="159417"/>
    <lineage>
        <taxon>Eukaryota</taxon>
        <taxon>Metazoa</taxon>
        <taxon>Chordata</taxon>
        <taxon>Tunicata</taxon>
        <taxon>Ascidiacea</taxon>
        <taxon>Aplousobranchia</taxon>
        <taxon>Clavelinidae</taxon>
        <taxon>Clavelina</taxon>
    </lineage>
</organism>
<name>A0ABP0EZN0_CLALP</name>